<dbReference type="InterPro" id="IPR017853">
    <property type="entry name" value="GH"/>
</dbReference>
<dbReference type="CDD" id="cd00063">
    <property type="entry name" value="FN3"/>
    <property type="match status" value="1"/>
</dbReference>
<keyword evidence="2" id="KW-0479">Metal-binding</keyword>
<dbReference type="SUPFAM" id="SSF51011">
    <property type="entry name" value="Glycosyl hydrolase domain"/>
    <property type="match status" value="1"/>
</dbReference>
<dbReference type="InterPro" id="IPR013783">
    <property type="entry name" value="Ig-like_fold"/>
</dbReference>
<dbReference type="SMART" id="SM00635">
    <property type="entry name" value="BID_2"/>
    <property type="match status" value="1"/>
</dbReference>
<dbReference type="InterPro" id="IPR014756">
    <property type="entry name" value="Ig_E-set"/>
</dbReference>
<proteinExistence type="predicted"/>
<keyword evidence="10" id="KW-1185">Reference proteome</keyword>
<feature type="region of interest" description="Disordered" evidence="5">
    <location>
        <begin position="1710"/>
        <end position="1752"/>
    </location>
</feature>
<dbReference type="PROSITE" id="PS50853">
    <property type="entry name" value="FN3"/>
    <property type="match status" value="2"/>
</dbReference>
<dbReference type="InterPro" id="IPR013780">
    <property type="entry name" value="Glyco_hydro_b"/>
</dbReference>
<sequence>MSSVKKKQLRMYSLFTAILMTVQLIAGSFSPIFADTATEGADRVIPVLEPDTQPKAAANEAANGAAGLKPDELIEQPGGTSKWYVAGSFQGWNNTSEDTRLKHLTGDFYEYSAVLEAGHHEFKIVKNGTWDGFSNNGNNFAFDLGEAARVNFYVNEKLGQARINIPNVQGLPQYAPKLPEEQWPRLVGNIQPVFGEGEWAPAEAKQMFVDTKFDGSVYELQRSVPAGNYAMKVVLGNTRDGTKNYGNSSGDDFILNTLDPADVIFSIDLSREKPELSTNYKPADASYDGKINKSKLYFDSRSITYKKPFGAVKETTEDLTLRIAAEAGDVQAARVELTNPGGLSTAYDMHLATSFGGQDYWEITIPKTAFQGIGVWNYKFILIDGMTKVEYGDDATRGGIGTTADDGVLPYDLTVYKSDFVTPDWMKNAVVYQIFPDRFLDGNPANNRAKIVDGYRGGALPGETMTVKNGHKLQFFDGGVANDPAPEDVAGTWKDVPENPDRVLPENKPYYPDAKSDGIWTNEFYGGDIQGVGQKLDYLKSLGVNVIYFNPVAWAASNHKYDATDYKHLDPMFGQPVYNIPGDPTSGLNYEQTRAASDRVFTEFAKQARAKGIRLIVDGVFNHVGDDSIYFDRYEKYPEIGAYEFWSKVYDKMNADASVTRDKAEQETIASFTSKVNPATSKNYVYPDDFDFTKWFKVTNEKVDGHYKYEGWWGFDSLPVIDAPEPAAGDSAGLPGNHEWNVQGYRDQVIGHDLTGLLDDQAGKQMQEANSQRWEWLGARGWRLDVAPDVSSGTWEQFRKAVKSTAGRSDSNGETIDDPIILGEEWGVATKFLLGDQFDSVMNYRFRNALQTFVLNGNAAQFNDALESIREDYPQEAWEVMLNLVDSHDTIRSITKYQNPTWEEEHLKIAPSPTNQAMSMQALTAIFQMSYPGAPTIYYGDEVGLEGTKDPDSRRTFPWDRVSESGGNYTGTGDYANLFATYQKAAEIRNENEAFRTGSLKVAYDKGDVIAYARKTDAQAGLVVINRGNSDVTVSLDAAGFLPSVIGFTDLLGSGTKVQFVDGKANLTVKAMTGLMMTSDGALEIVPSVTHVKATAGNLSVSLEWDAVQGADAYHIYRSPIEGGSLEQVGIVSGTTWTDTSVQNGMKYYYTVTAVKGQGESSLSEFATATPFYSIHSVEITQPSTPVTLGAGHTTSQIQVTLDIPGLSDESAYTGKEMPGVTAKLAFYKEGTDESDAAEVKLRYLQDTSDGKKVYWAVFEPTEAGAYHYFAKVSTNHGETYTESAKSSVDVYADPNDMTPPGKPVLAPINTESNRAQLAWTAEGDDIYKFEIYRKQDGGNFKKLAVLDGAARSYTDFTVSNDTTYIYKVAAVDSSYNRSNSDEQSVTPKLVMVDVKLRLHLPSYTPVQDDIYIAGDFNGWNQAGGKLNVPSGATTRDVVEYSFKMMAGKAIQYKYTRGTWVTEALTSHARLADDTADMSNYAYSSEDTNMKLTIQNQGGNRMTIDDYVLRWVDMPMIITLPRTSYGDAIAYETDAEQFTLKANVPYGSNVTINGQPIPADTMDDRGNVEVTGIPLAPGLNRFSVHAEPSAETLNLPWYKDQGRAGKATKTIELSITRTGGGGEPKPVRVTGVTLTPGTLNLTAGGASGQLIAAVLPDQASDKSVTFTSSDDSIAKVDRAGAVTPLKAGTAIITVTTHDGQYQAKSTVVVSKKDGNTGNGGQEGSDGNTSGGSSSQGNQGSGTANPGHGQSGKDAKTVVFTAEQIKAAVSSQGGSVVTLDAGSAGKVLLPVLTAGMLQGKALQLKHRSDLLTIPAAVLEQFSASGSAQAAGLQIALNMETVGKDAAGELLSKAGSAAHANLVQASEIYDFKLCLIDGNGKVVKEIKEFNKPLLLDLKVDSHANQERIAVYDLTDDGKIKFIGGKLNTDGTMTTELQHFSKYGVLEFNKSFKDLAADHWASGAVSYLAAKQILTGTTADLFDPKRSITRAEFAALIARALELKAEHPAKFADVPADQWYSASVAAVNEAGIVQGRSQTAFEPSALITREEMAVMLIRAYEAKNHTQLDGTGAGAALPFTDSAGISDWAKDTVQMAAKLKLLTGDGNHQFMPQGKATRAESAQVIYKLLTAR</sequence>
<dbReference type="PANTHER" id="PTHR10357">
    <property type="entry name" value="ALPHA-AMYLASE FAMILY MEMBER"/>
    <property type="match status" value="1"/>
</dbReference>
<dbReference type="GO" id="GO:0005975">
    <property type="term" value="P:carbohydrate metabolic process"/>
    <property type="evidence" value="ECO:0007669"/>
    <property type="project" value="InterPro"/>
</dbReference>
<dbReference type="PROSITE" id="PS51272">
    <property type="entry name" value="SLH"/>
    <property type="match status" value="3"/>
</dbReference>
<dbReference type="Pfam" id="PF00395">
    <property type="entry name" value="SLH"/>
    <property type="match status" value="3"/>
</dbReference>
<dbReference type="SMART" id="SM00060">
    <property type="entry name" value="FN3"/>
    <property type="match status" value="2"/>
</dbReference>
<dbReference type="InterPro" id="IPR054409">
    <property type="entry name" value="X25_BaPul-like"/>
</dbReference>
<comment type="cofactor">
    <cofactor evidence="1">
        <name>Ca(2+)</name>
        <dbReference type="ChEBI" id="CHEBI:29108"/>
    </cofactor>
</comment>
<feature type="signal peptide" evidence="6">
    <location>
        <begin position="1"/>
        <end position="34"/>
    </location>
</feature>
<dbReference type="InterPro" id="IPR031319">
    <property type="entry name" value="A-amylase_C"/>
</dbReference>
<dbReference type="Pfam" id="PF00128">
    <property type="entry name" value="Alpha-amylase"/>
    <property type="match status" value="2"/>
</dbReference>
<dbReference type="InterPro" id="IPR006047">
    <property type="entry name" value="GH13_cat_dom"/>
</dbReference>
<feature type="domain" description="SLH" evidence="8">
    <location>
        <begin position="1945"/>
        <end position="2008"/>
    </location>
</feature>
<dbReference type="RefSeq" id="WP_244724800.1">
    <property type="nucleotide sequence ID" value="NZ_JALIRP010000003.1"/>
</dbReference>
<keyword evidence="3 9" id="KW-0378">Hydrolase</keyword>
<dbReference type="Gene3D" id="2.60.40.1080">
    <property type="match status" value="1"/>
</dbReference>
<dbReference type="InterPro" id="IPR003961">
    <property type="entry name" value="FN3_dom"/>
</dbReference>
<dbReference type="CDD" id="cd02857">
    <property type="entry name" value="E_set_CDase_PDE_N"/>
    <property type="match status" value="1"/>
</dbReference>
<dbReference type="Gene3D" id="3.20.20.80">
    <property type="entry name" value="Glycosidases"/>
    <property type="match status" value="3"/>
</dbReference>
<dbReference type="EMBL" id="JALIRP010000003">
    <property type="protein sequence ID" value="MCJ8012149.1"/>
    <property type="molecule type" value="Genomic_DNA"/>
</dbReference>
<dbReference type="SUPFAM" id="SSF81296">
    <property type="entry name" value="E set domains"/>
    <property type="match status" value="1"/>
</dbReference>
<dbReference type="SUPFAM" id="SSF49373">
    <property type="entry name" value="Invasin/intimin cell-adhesion fragments"/>
    <property type="match status" value="1"/>
</dbReference>
<evidence type="ECO:0000256" key="4">
    <source>
        <dbReference type="ARBA" id="ARBA00023295"/>
    </source>
</evidence>
<dbReference type="InterPro" id="IPR036116">
    <property type="entry name" value="FN3_sf"/>
</dbReference>
<keyword evidence="4" id="KW-0326">Glycosidase</keyword>
<comment type="caution">
    <text evidence="9">The sequence shown here is derived from an EMBL/GenBank/DDBJ whole genome shotgun (WGS) entry which is preliminary data.</text>
</comment>
<protein>
    <submittedName>
        <fullName evidence="9">Alpha-amylase family glycosyl hydrolase</fullName>
    </submittedName>
</protein>
<evidence type="ECO:0000256" key="6">
    <source>
        <dbReference type="SAM" id="SignalP"/>
    </source>
</evidence>
<dbReference type="GO" id="GO:0046872">
    <property type="term" value="F:metal ion binding"/>
    <property type="evidence" value="ECO:0007669"/>
    <property type="project" value="UniProtKB-KW"/>
</dbReference>
<evidence type="ECO:0000256" key="5">
    <source>
        <dbReference type="SAM" id="MobiDB-lite"/>
    </source>
</evidence>
<feature type="chain" id="PRO_5040870339" evidence="6">
    <location>
        <begin position="35"/>
        <end position="2129"/>
    </location>
</feature>
<organism evidence="9 10">
    <name type="scientific">Paenibacillus mangrovi</name>
    <dbReference type="NCBI Taxonomy" id="2931978"/>
    <lineage>
        <taxon>Bacteria</taxon>
        <taxon>Bacillati</taxon>
        <taxon>Bacillota</taxon>
        <taxon>Bacilli</taxon>
        <taxon>Bacillales</taxon>
        <taxon>Paenibacillaceae</taxon>
        <taxon>Paenibacillus</taxon>
    </lineage>
</organism>
<dbReference type="InterPro" id="IPR001119">
    <property type="entry name" value="SLH_dom"/>
</dbReference>
<feature type="domain" description="Fibronectin type-III" evidence="7">
    <location>
        <begin position="1300"/>
        <end position="1391"/>
    </location>
</feature>
<feature type="domain" description="Fibronectin type-III" evidence="7">
    <location>
        <begin position="1086"/>
        <end position="1175"/>
    </location>
</feature>
<dbReference type="InterPro" id="IPR003343">
    <property type="entry name" value="Big_2"/>
</dbReference>
<dbReference type="SMART" id="SM00642">
    <property type="entry name" value="Aamy"/>
    <property type="match status" value="1"/>
</dbReference>
<feature type="domain" description="SLH" evidence="8">
    <location>
        <begin position="2009"/>
        <end position="2067"/>
    </location>
</feature>
<dbReference type="CDD" id="cd11338">
    <property type="entry name" value="AmyAc_CMD"/>
    <property type="match status" value="1"/>
</dbReference>
<evidence type="ECO:0000313" key="9">
    <source>
        <dbReference type="EMBL" id="MCJ8012149.1"/>
    </source>
</evidence>
<accession>A0A9X2B231</accession>
<dbReference type="InterPro" id="IPR004185">
    <property type="entry name" value="Glyco_hydro_13_lg-like_dom"/>
</dbReference>
<dbReference type="Pfam" id="PF22058">
    <property type="entry name" value="X25_BaPul_like"/>
    <property type="match status" value="2"/>
</dbReference>
<dbReference type="PANTHER" id="PTHR10357:SF210">
    <property type="entry name" value="MALTODEXTRIN GLUCOSIDASE"/>
    <property type="match status" value="1"/>
</dbReference>
<evidence type="ECO:0000259" key="8">
    <source>
        <dbReference type="PROSITE" id="PS51272"/>
    </source>
</evidence>
<gene>
    <name evidence="9" type="ORF">MUG84_10375</name>
</gene>
<name>A0A9X2B231_9BACL</name>
<evidence type="ECO:0000256" key="2">
    <source>
        <dbReference type="ARBA" id="ARBA00022723"/>
    </source>
</evidence>
<dbReference type="Proteomes" id="UP001139347">
    <property type="component" value="Unassembled WGS sequence"/>
</dbReference>
<reference evidence="9" key="1">
    <citation type="submission" date="2022-04" db="EMBL/GenBank/DDBJ databases">
        <title>Paenibacillus mangrovi sp. nov., a novel endophytic bacterium isolated from bark of Kandelia candel.</title>
        <authorList>
            <person name="Tuo L."/>
        </authorList>
    </citation>
    <scope>NUCLEOTIDE SEQUENCE</scope>
    <source>
        <strain evidence="9">KQZ6P-2</strain>
    </source>
</reference>
<dbReference type="SUPFAM" id="SSF49265">
    <property type="entry name" value="Fibronectin type III"/>
    <property type="match status" value="1"/>
</dbReference>
<dbReference type="Pfam" id="PF02368">
    <property type="entry name" value="Big_2"/>
    <property type="match status" value="1"/>
</dbReference>
<evidence type="ECO:0000256" key="1">
    <source>
        <dbReference type="ARBA" id="ARBA00001913"/>
    </source>
</evidence>
<evidence type="ECO:0000259" key="7">
    <source>
        <dbReference type="PROSITE" id="PS50853"/>
    </source>
</evidence>
<dbReference type="GO" id="GO:0004553">
    <property type="term" value="F:hydrolase activity, hydrolyzing O-glycosyl compounds"/>
    <property type="evidence" value="ECO:0007669"/>
    <property type="project" value="InterPro"/>
</dbReference>
<dbReference type="SUPFAM" id="SSF51445">
    <property type="entry name" value="(Trans)glycosidases"/>
    <property type="match status" value="1"/>
</dbReference>
<dbReference type="Gene3D" id="2.60.40.1180">
    <property type="entry name" value="Golgi alpha-mannosidase II"/>
    <property type="match status" value="1"/>
</dbReference>
<feature type="compositionally biased region" description="Low complexity" evidence="5">
    <location>
        <begin position="1724"/>
        <end position="1742"/>
    </location>
</feature>
<keyword evidence="6" id="KW-0732">Signal</keyword>
<dbReference type="SMART" id="SM00632">
    <property type="entry name" value="Aamy_C"/>
    <property type="match status" value="1"/>
</dbReference>
<dbReference type="InterPro" id="IPR008964">
    <property type="entry name" value="Invasin/intimin_cell_adhesion"/>
</dbReference>
<feature type="domain" description="SLH" evidence="8">
    <location>
        <begin position="2073"/>
        <end position="2129"/>
    </location>
</feature>
<evidence type="ECO:0000313" key="10">
    <source>
        <dbReference type="Proteomes" id="UP001139347"/>
    </source>
</evidence>
<dbReference type="Gene3D" id="2.60.40.10">
    <property type="entry name" value="Immunoglobulins"/>
    <property type="match status" value="5"/>
</dbReference>
<evidence type="ECO:0000256" key="3">
    <source>
        <dbReference type="ARBA" id="ARBA00022801"/>
    </source>
</evidence>